<protein>
    <recommendedName>
        <fullName evidence="4">StbC</fullName>
    </recommendedName>
</protein>
<proteinExistence type="predicted"/>
<dbReference type="RefSeq" id="WP_269355822.1">
    <property type="nucleotide sequence ID" value="NZ_JAPWHE010000001.1"/>
</dbReference>
<accession>A0ABT4LZN1</accession>
<keyword evidence="3" id="KW-1185">Reference proteome</keyword>
<evidence type="ECO:0000313" key="3">
    <source>
        <dbReference type="Proteomes" id="UP001068379"/>
    </source>
</evidence>
<feature type="transmembrane region" description="Helical" evidence="1">
    <location>
        <begin position="110"/>
        <end position="132"/>
    </location>
</feature>
<comment type="caution">
    <text evidence="2">The sequence shown here is derived from an EMBL/GenBank/DDBJ whole genome shotgun (WGS) entry which is preliminary data.</text>
</comment>
<evidence type="ECO:0008006" key="4">
    <source>
        <dbReference type="Google" id="ProtNLM"/>
    </source>
</evidence>
<evidence type="ECO:0000313" key="2">
    <source>
        <dbReference type="EMBL" id="MCZ4328501.1"/>
    </source>
</evidence>
<evidence type="ECO:0000256" key="1">
    <source>
        <dbReference type="SAM" id="Phobius"/>
    </source>
</evidence>
<dbReference type="Proteomes" id="UP001068379">
    <property type="component" value="Unassembled WGS sequence"/>
</dbReference>
<dbReference type="EMBL" id="JAPWHE010000001">
    <property type="protein sequence ID" value="MCZ4328501.1"/>
    <property type="molecule type" value="Genomic_DNA"/>
</dbReference>
<gene>
    <name evidence="2" type="ORF">O4H32_00850</name>
</gene>
<sequence>MSDERSAARTKLDFVYQEVVGEVTALVTRIEDANKRLTAVGKKMDAAAVSIDKLPDRLQTALAASGKEISHDLAARAHDAVQASESHLAELARQSARYATIAHQSARRMALIALIVGSAAGSIGGLLAGVALGGHLG</sequence>
<name>A0ABT4LZN1_9BURK</name>
<keyword evidence="1" id="KW-1133">Transmembrane helix</keyword>
<reference evidence="2" key="1">
    <citation type="submission" date="2022-12" db="EMBL/GenBank/DDBJ databases">
        <title>Bacterial isolates from different developmental stages of Nematostella vectensis.</title>
        <authorList>
            <person name="Fraune S."/>
        </authorList>
    </citation>
    <scope>NUCLEOTIDE SEQUENCE</scope>
    <source>
        <strain evidence="2">G21619-S1</strain>
    </source>
</reference>
<organism evidence="2 3">
    <name type="scientific">Castellaniella denitrificans</name>
    <dbReference type="NCBI Taxonomy" id="56119"/>
    <lineage>
        <taxon>Bacteria</taxon>
        <taxon>Pseudomonadati</taxon>
        <taxon>Pseudomonadota</taxon>
        <taxon>Betaproteobacteria</taxon>
        <taxon>Burkholderiales</taxon>
        <taxon>Alcaligenaceae</taxon>
        <taxon>Castellaniella</taxon>
    </lineage>
</organism>
<keyword evidence="1" id="KW-0812">Transmembrane</keyword>
<keyword evidence="1" id="KW-0472">Membrane</keyword>